<gene>
    <name evidence="2" type="ORF">Tco_1020092</name>
</gene>
<dbReference type="GO" id="GO:0003964">
    <property type="term" value="F:RNA-directed DNA polymerase activity"/>
    <property type="evidence" value="ECO:0007669"/>
    <property type="project" value="UniProtKB-KW"/>
</dbReference>
<reference evidence="2" key="1">
    <citation type="journal article" date="2022" name="Int. J. Mol. Sci.">
        <title>Draft Genome of Tanacetum Coccineum: Genomic Comparison of Closely Related Tanacetum-Family Plants.</title>
        <authorList>
            <person name="Yamashiro T."/>
            <person name="Shiraishi A."/>
            <person name="Nakayama K."/>
            <person name="Satake H."/>
        </authorList>
    </citation>
    <scope>NUCLEOTIDE SEQUENCE</scope>
</reference>
<dbReference type="InterPro" id="IPR021109">
    <property type="entry name" value="Peptidase_aspartic_dom_sf"/>
</dbReference>
<dbReference type="Gene3D" id="2.40.70.10">
    <property type="entry name" value="Acid Proteases"/>
    <property type="match status" value="1"/>
</dbReference>
<proteinExistence type="predicted"/>
<sequence length="866" mass="96130">MRTHSQSRNLNRQQQQAPPAFVEPFNLEEPIENPDPPVVTMADNRTMAQLLEAPTEGYEDAIVVPEITAENFELKHDHFYDEVPERPEHVDSLNSAVGGNFLDKMPRECLRIIESKSKVRNSRNKPVVSKVGTSTSTPGISPDVAALTTDVAELKDMMKTLILDKQKSQAPATVKAVEEKCVTCGGAHSYRNCPATDGNVYRDNIQEYVSQAAVANFNQGNTGYRAPIANQIRPPGFPPVQQNQGNNQNRYNQNRGNNYNHGPIHQPPVNQGQIYRPQVNQPPAYQAPAYQAPAPQTQGVSKTDFESYVKANDAVMQNMQSQMSNITDLLTKIANSNAASTSSSGSLPSNTVANPKGELKAITTRSGAFYDGPQVPPPTSSLPKMVENEPEPIVAPISALMPNPKQSIPYPSRRNDERNHEKANDQIEKLYKIFQDMSFEISFADALILMPKFASTLKALIGNKEKLSEMARTPLNEHCSAVILNKLPKKLGDPGKFLIPCDFPEMDKCLALADLGGSINLMPLSVWKMLSLLELSPICMTLELANRSITQPIGIAEDVDLKVGKFQFPADFVVVDFDADPRVPLILERSFLKIGRALIDVYEGELTLRVGKEAVTFNLDQTSRYSSNYNDLTTNRIDVIEMACEEYSQEVLGFSDVIASGNPTPYYDPIVSTSSPTLIPFGVSDFLLEEVDAFLALEDDPTSPEVDDSYYDLEGDILLLEAYLNDDPSPPPNQGNYLPEIRKELKVCEAKTDKSSIDEPPEVELKDLPPHLEYAFLEGDDKLPIIIAKDLSMDEKAALIKVLKSRKRAIAWKLSDIKGINPEFCTHKILMEEDYKPAVQHQRRVNLKIHDVIKKEVEKLLDAGLI</sequence>
<keyword evidence="2" id="KW-0808">Transferase</keyword>
<dbReference type="PANTHER" id="PTHR33067:SF35">
    <property type="entry name" value="ASPARTIC PEPTIDASE DDI1-TYPE DOMAIN-CONTAINING PROTEIN"/>
    <property type="match status" value="1"/>
</dbReference>
<evidence type="ECO:0000256" key="1">
    <source>
        <dbReference type="SAM" id="MobiDB-lite"/>
    </source>
</evidence>
<keyword evidence="2" id="KW-0548">Nucleotidyltransferase</keyword>
<dbReference type="Proteomes" id="UP001151760">
    <property type="component" value="Unassembled WGS sequence"/>
</dbReference>
<organism evidence="2 3">
    <name type="scientific">Tanacetum coccineum</name>
    <dbReference type="NCBI Taxonomy" id="301880"/>
    <lineage>
        <taxon>Eukaryota</taxon>
        <taxon>Viridiplantae</taxon>
        <taxon>Streptophyta</taxon>
        <taxon>Embryophyta</taxon>
        <taxon>Tracheophyta</taxon>
        <taxon>Spermatophyta</taxon>
        <taxon>Magnoliopsida</taxon>
        <taxon>eudicotyledons</taxon>
        <taxon>Gunneridae</taxon>
        <taxon>Pentapetalae</taxon>
        <taxon>asterids</taxon>
        <taxon>campanulids</taxon>
        <taxon>Asterales</taxon>
        <taxon>Asteraceae</taxon>
        <taxon>Asteroideae</taxon>
        <taxon>Anthemideae</taxon>
        <taxon>Anthemidinae</taxon>
        <taxon>Tanacetum</taxon>
    </lineage>
</organism>
<dbReference type="CDD" id="cd00303">
    <property type="entry name" value="retropepsin_like"/>
    <property type="match status" value="1"/>
</dbReference>
<feature type="region of interest" description="Disordered" evidence="1">
    <location>
        <begin position="230"/>
        <end position="257"/>
    </location>
</feature>
<comment type="caution">
    <text evidence="2">The sequence shown here is derived from an EMBL/GenBank/DDBJ whole genome shotgun (WGS) entry which is preliminary data.</text>
</comment>
<evidence type="ECO:0000313" key="3">
    <source>
        <dbReference type="Proteomes" id="UP001151760"/>
    </source>
</evidence>
<dbReference type="Gene3D" id="3.10.10.10">
    <property type="entry name" value="HIV Type 1 Reverse Transcriptase, subunit A, domain 1"/>
    <property type="match status" value="1"/>
</dbReference>
<keyword evidence="3" id="KW-1185">Reference proteome</keyword>
<feature type="compositionally biased region" description="Low complexity" evidence="1">
    <location>
        <begin position="241"/>
        <end position="257"/>
    </location>
</feature>
<evidence type="ECO:0000313" key="2">
    <source>
        <dbReference type="EMBL" id="GJT68612.1"/>
    </source>
</evidence>
<dbReference type="EMBL" id="BQNB010017915">
    <property type="protein sequence ID" value="GJT68612.1"/>
    <property type="molecule type" value="Genomic_DNA"/>
</dbReference>
<protein>
    <submittedName>
        <fullName evidence="2">Reverse transcriptase domain-containing protein</fullName>
    </submittedName>
</protein>
<name>A0ABQ5FZ62_9ASTR</name>
<dbReference type="PANTHER" id="PTHR33067">
    <property type="entry name" value="RNA-DIRECTED DNA POLYMERASE-RELATED"/>
    <property type="match status" value="1"/>
</dbReference>
<accession>A0ABQ5FZ62</accession>
<keyword evidence="2" id="KW-0695">RNA-directed DNA polymerase</keyword>
<reference evidence="2" key="2">
    <citation type="submission" date="2022-01" db="EMBL/GenBank/DDBJ databases">
        <authorList>
            <person name="Yamashiro T."/>
            <person name="Shiraishi A."/>
            <person name="Satake H."/>
            <person name="Nakayama K."/>
        </authorList>
    </citation>
    <scope>NUCLEOTIDE SEQUENCE</scope>
</reference>